<protein>
    <recommendedName>
        <fullName evidence="8">DDE Tnp4 domain-containing protein</fullName>
    </recommendedName>
</protein>
<reference evidence="9 10" key="1">
    <citation type="journal article" date="2023" name="Insect Mol. Biol.">
        <title>Genome sequencing provides insights into the evolution of gene families encoding plant cell wall-degrading enzymes in longhorned beetles.</title>
        <authorList>
            <person name="Shin N.R."/>
            <person name="Okamura Y."/>
            <person name="Kirsch R."/>
            <person name="Pauchet Y."/>
        </authorList>
    </citation>
    <scope>NUCLEOTIDE SEQUENCE [LARGE SCALE GENOMIC DNA]</scope>
    <source>
        <strain evidence="9">EAD_L_NR</strain>
    </source>
</reference>
<evidence type="ECO:0000256" key="3">
    <source>
        <dbReference type="ARBA" id="ARBA00006958"/>
    </source>
</evidence>
<feature type="domain" description="DDE Tnp4" evidence="8">
    <location>
        <begin position="194"/>
        <end position="350"/>
    </location>
</feature>
<evidence type="ECO:0000313" key="9">
    <source>
        <dbReference type="EMBL" id="KAJ8913572.1"/>
    </source>
</evidence>
<evidence type="ECO:0000256" key="4">
    <source>
        <dbReference type="ARBA" id="ARBA00022722"/>
    </source>
</evidence>
<evidence type="ECO:0000313" key="10">
    <source>
        <dbReference type="Proteomes" id="UP001159042"/>
    </source>
</evidence>
<dbReference type="InterPro" id="IPR027806">
    <property type="entry name" value="HARBI1_dom"/>
</dbReference>
<evidence type="ECO:0000256" key="2">
    <source>
        <dbReference type="ARBA" id="ARBA00004123"/>
    </source>
</evidence>
<comment type="cofactor">
    <cofactor evidence="1">
        <name>a divalent metal cation</name>
        <dbReference type="ChEBI" id="CHEBI:60240"/>
    </cofactor>
</comment>
<comment type="caution">
    <text evidence="9">The sequence shown here is derived from an EMBL/GenBank/DDBJ whole genome shotgun (WGS) entry which is preliminary data.</text>
</comment>
<keyword evidence="10" id="KW-1185">Reference proteome</keyword>
<name>A0AAV8VHM3_9CUCU</name>
<dbReference type="InterPro" id="IPR045249">
    <property type="entry name" value="HARBI1-like"/>
</dbReference>
<dbReference type="GO" id="GO:0004518">
    <property type="term" value="F:nuclease activity"/>
    <property type="evidence" value="ECO:0007669"/>
    <property type="project" value="UniProtKB-KW"/>
</dbReference>
<dbReference type="AlphaFoldDB" id="A0AAV8VHM3"/>
<dbReference type="EMBL" id="JANEYG010000091">
    <property type="protein sequence ID" value="KAJ8913572.1"/>
    <property type="molecule type" value="Genomic_DNA"/>
</dbReference>
<dbReference type="GO" id="GO:0046872">
    <property type="term" value="F:metal ion binding"/>
    <property type="evidence" value="ECO:0007669"/>
    <property type="project" value="UniProtKB-KW"/>
</dbReference>
<evidence type="ECO:0000259" key="8">
    <source>
        <dbReference type="Pfam" id="PF13359"/>
    </source>
</evidence>
<accession>A0AAV8VHM3</accession>
<dbReference type="PANTHER" id="PTHR22930:SF85">
    <property type="entry name" value="GH03217P-RELATED"/>
    <property type="match status" value="1"/>
</dbReference>
<evidence type="ECO:0000256" key="7">
    <source>
        <dbReference type="ARBA" id="ARBA00023242"/>
    </source>
</evidence>
<keyword evidence="7" id="KW-0539">Nucleus</keyword>
<dbReference type="GO" id="GO:0005634">
    <property type="term" value="C:nucleus"/>
    <property type="evidence" value="ECO:0007669"/>
    <property type="project" value="UniProtKB-SubCell"/>
</dbReference>
<keyword evidence="4" id="KW-0540">Nuclease</keyword>
<comment type="similarity">
    <text evidence="3">Belongs to the HARBI1 family.</text>
</comment>
<keyword evidence="5" id="KW-0479">Metal-binding</keyword>
<evidence type="ECO:0000256" key="5">
    <source>
        <dbReference type="ARBA" id="ARBA00022723"/>
    </source>
</evidence>
<dbReference type="PANTHER" id="PTHR22930">
    <property type="match status" value="1"/>
</dbReference>
<evidence type="ECO:0000256" key="1">
    <source>
        <dbReference type="ARBA" id="ARBA00001968"/>
    </source>
</evidence>
<evidence type="ECO:0000256" key="6">
    <source>
        <dbReference type="ARBA" id="ARBA00022801"/>
    </source>
</evidence>
<organism evidence="9 10">
    <name type="scientific">Exocentrus adspersus</name>
    <dbReference type="NCBI Taxonomy" id="1586481"/>
    <lineage>
        <taxon>Eukaryota</taxon>
        <taxon>Metazoa</taxon>
        <taxon>Ecdysozoa</taxon>
        <taxon>Arthropoda</taxon>
        <taxon>Hexapoda</taxon>
        <taxon>Insecta</taxon>
        <taxon>Pterygota</taxon>
        <taxon>Neoptera</taxon>
        <taxon>Endopterygota</taxon>
        <taxon>Coleoptera</taxon>
        <taxon>Polyphaga</taxon>
        <taxon>Cucujiformia</taxon>
        <taxon>Chrysomeloidea</taxon>
        <taxon>Cerambycidae</taxon>
        <taxon>Lamiinae</taxon>
        <taxon>Acanthocinini</taxon>
        <taxon>Exocentrus</taxon>
    </lineage>
</organism>
<keyword evidence="6" id="KW-0378">Hydrolase</keyword>
<dbReference type="Pfam" id="PF13359">
    <property type="entry name" value="DDE_Tnp_4"/>
    <property type="match status" value="1"/>
</dbReference>
<dbReference type="GO" id="GO:0016787">
    <property type="term" value="F:hydrolase activity"/>
    <property type="evidence" value="ECO:0007669"/>
    <property type="project" value="UniProtKB-KW"/>
</dbReference>
<sequence>MSLPKRLKLAIGIICDDIMETTFPDNFLMPAISHVICASRSTITNFCVMASCYRENHIRISGYCEEWLDKYLEHDFFSLFRMTRETFAKLLNAVGHIRAAYFPIPQRFGGRNAISLEKSLYITLWYLAKGETIVSVSNKFNVTISSVYSVVTSCLNYIMKMMKNVIRWPDNDERKLIEQEFREIAGYPGVIGAIDGCHIAFKAPVDQHDSYQNRKFFHSINLQAICSASKIFTNIFVGFPGSANDARVFKNCTLYKDIQQNGEAKFLGEEYHLIGDSAYILLSWLMKPYDEARRFCRKERRHNFILSQTRVAIEHAFSLLKERWRILKYINVNSIERAVIIITVCCILHNFCIINEDLFETEQDNTHFQNNENYYEEDRQTAGKRKRDIIRDLL</sequence>
<gene>
    <name evidence="9" type="ORF">NQ315_013977</name>
</gene>
<proteinExistence type="inferred from homology"/>
<dbReference type="Proteomes" id="UP001159042">
    <property type="component" value="Unassembled WGS sequence"/>
</dbReference>
<comment type="subcellular location">
    <subcellularLocation>
        <location evidence="2">Nucleus</location>
    </subcellularLocation>
</comment>